<organism evidence="2 3">
    <name type="scientific">Fusarium mangiferae</name>
    <name type="common">Mango malformation disease fungus</name>
    <dbReference type="NCBI Taxonomy" id="192010"/>
    <lineage>
        <taxon>Eukaryota</taxon>
        <taxon>Fungi</taxon>
        <taxon>Dikarya</taxon>
        <taxon>Ascomycota</taxon>
        <taxon>Pezizomycotina</taxon>
        <taxon>Sordariomycetes</taxon>
        <taxon>Hypocreomycetidae</taxon>
        <taxon>Hypocreales</taxon>
        <taxon>Nectriaceae</taxon>
        <taxon>Fusarium</taxon>
        <taxon>Fusarium fujikuroi species complex</taxon>
    </lineage>
</organism>
<comment type="caution">
    <text evidence="2">The sequence shown here is derived from an EMBL/GenBank/DDBJ whole genome shotgun (WGS) entry which is preliminary data.</text>
</comment>
<dbReference type="GeneID" id="65087571"/>
<accession>A0A1L7TZC3</accession>
<evidence type="ECO:0000313" key="2">
    <source>
        <dbReference type="EMBL" id="CVL02252.1"/>
    </source>
</evidence>
<dbReference type="VEuPathDB" id="FungiDB:FMAN_08311"/>
<feature type="region of interest" description="Disordered" evidence="1">
    <location>
        <begin position="281"/>
        <end position="383"/>
    </location>
</feature>
<name>A0A1L7TZC3_FUSMA</name>
<sequence>MDPIYRDKLIYSLGMLLKELFNGQDSYHNSVKDHLPVDLDHNKIEEILTILGPEDFLSQALRYYEHCSSNPKGHQGERRLVEIRERLDEKYGEFLRGSNLLKYTAQKDWLQEALRSPIFANHRGWRLRYHLDNPAPESPDDKLRTQLKYTIDSEMKILADDQQQSRPEDLELPTFSPTTIENSFSLLKPFDYTERYSLHYILLCKYSGDENMTHQEADREAQIRLDEYKAEHFESMREESRQLSEWEEREQVRDWKYWKEIEHNPDDFIYLENLSEDEWPEAGEVEEEGSDDDGSDDDGSEDEESKDDGSGSEVSEGDRSPSPNGMDIDLPEPTSEDLTLQVSALHISGKRPNGEGGGVTRTAKKRAFDDSDDTDDAAASGHKRVKVEHWRKRFNKYPWMGGEFLAD</sequence>
<dbReference type="RefSeq" id="XP_041687519.1">
    <property type="nucleotide sequence ID" value="XM_041821772.1"/>
</dbReference>
<feature type="compositionally biased region" description="Acidic residues" evidence="1">
    <location>
        <begin position="281"/>
        <end position="306"/>
    </location>
</feature>
<protein>
    <submittedName>
        <fullName evidence="2">Uncharacterized protein</fullName>
    </submittedName>
</protein>
<evidence type="ECO:0000256" key="1">
    <source>
        <dbReference type="SAM" id="MobiDB-lite"/>
    </source>
</evidence>
<dbReference type="Proteomes" id="UP000184255">
    <property type="component" value="Unassembled WGS sequence"/>
</dbReference>
<dbReference type="AlphaFoldDB" id="A0A1L7TZC3"/>
<proteinExistence type="predicted"/>
<gene>
    <name evidence="2" type="ORF">FMAN_08311</name>
</gene>
<keyword evidence="3" id="KW-1185">Reference proteome</keyword>
<evidence type="ECO:0000313" key="3">
    <source>
        <dbReference type="Proteomes" id="UP000184255"/>
    </source>
</evidence>
<reference evidence="3" key="1">
    <citation type="journal article" date="2016" name="Genome Biol. Evol.">
        <title>Comparative 'omics' of the Fusarium fujikuroi species complex highlights differences in genetic potential and metabolite synthesis.</title>
        <authorList>
            <person name="Niehaus E.-M."/>
            <person name="Muensterkoetter M."/>
            <person name="Proctor R.H."/>
            <person name="Brown D.W."/>
            <person name="Sharon A."/>
            <person name="Idan Y."/>
            <person name="Oren-Young L."/>
            <person name="Sieber C.M."/>
            <person name="Novak O."/>
            <person name="Pencik A."/>
            <person name="Tarkowska D."/>
            <person name="Hromadova K."/>
            <person name="Freeman S."/>
            <person name="Maymon M."/>
            <person name="Elazar M."/>
            <person name="Youssef S.A."/>
            <person name="El-Shabrawy E.S.M."/>
            <person name="Shalaby A.B.A."/>
            <person name="Houterman P."/>
            <person name="Brock N.L."/>
            <person name="Burkhardt I."/>
            <person name="Tsavkelova E.A."/>
            <person name="Dickschat J.S."/>
            <person name="Galuszka P."/>
            <person name="Gueldener U."/>
            <person name="Tudzynski B."/>
        </authorList>
    </citation>
    <scope>NUCLEOTIDE SEQUENCE [LARGE SCALE GENOMIC DNA]</scope>
    <source>
        <strain evidence="3">MRC7560</strain>
    </source>
</reference>
<dbReference type="EMBL" id="FCQH01000012">
    <property type="protein sequence ID" value="CVL02252.1"/>
    <property type="molecule type" value="Genomic_DNA"/>
</dbReference>